<protein>
    <submittedName>
        <fullName evidence="1">Uncharacterized protein</fullName>
    </submittedName>
</protein>
<dbReference type="AlphaFoldDB" id="A2SD68"/>
<dbReference type="RefSeq" id="WP_011828145.1">
    <property type="nucleotide sequence ID" value="NC_008825.1"/>
</dbReference>
<dbReference type="HOGENOM" id="CLU_2508922_0_0_4"/>
<dbReference type="KEGG" id="mpt:Mpe_A0545"/>
<reference evidence="1 2" key="1">
    <citation type="journal article" date="2007" name="J. Bacteriol.">
        <title>Whole-genome analysis of the methyl tert-butyl ether-degrading beta-proteobacterium Methylibium petroleiphilum PM1.</title>
        <authorList>
            <person name="Kane S.R."/>
            <person name="Chakicherla A.Y."/>
            <person name="Chain P.S.G."/>
            <person name="Schmidt R."/>
            <person name="Shin M.W."/>
            <person name="Legler T.C."/>
            <person name="Scow K.M."/>
            <person name="Larimer F.W."/>
            <person name="Lucas S.M."/>
            <person name="Richardson P.M."/>
            <person name="Hristova K.R."/>
        </authorList>
    </citation>
    <scope>NUCLEOTIDE SEQUENCE [LARGE SCALE GENOMIC DNA]</scope>
    <source>
        <strain evidence="2">ATCC BAA-1232 / LMG 22953 / PM1</strain>
    </source>
</reference>
<evidence type="ECO:0000313" key="2">
    <source>
        <dbReference type="Proteomes" id="UP000000366"/>
    </source>
</evidence>
<organism evidence="1 2">
    <name type="scientific">Methylibium petroleiphilum (strain ATCC BAA-1232 / LMG 22953 / PM1)</name>
    <dbReference type="NCBI Taxonomy" id="420662"/>
    <lineage>
        <taxon>Bacteria</taxon>
        <taxon>Pseudomonadati</taxon>
        <taxon>Pseudomonadota</taxon>
        <taxon>Betaproteobacteria</taxon>
        <taxon>Burkholderiales</taxon>
        <taxon>Sphaerotilaceae</taxon>
        <taxon>Methylibium</taxon>
    </lineage>
</organism>
<dbReference type="STRING" id="420662.Mpe_A0545"/>
<dbReference type="EMBL" id="CP000555">
    <property type="protein sequence ID" value="ABM93507.1"/>
    <property type="molecule type" value="Genomic_DNA"/>
</dbReference>
<keyword evidence="2" id="KW-1185">Reference proteome</keyword>
<proteinExistence type="predicted"/>
<evidence type="ECO:0000313" key="1">
    <source>
        <dbReference type="EMBL" id="ABM93507.1"/>
    </source>
</evidence>
<sequence>MSGPDEKAPGAVAADRALEIERTPIVGDGADVDKKFATLAAHLALKGFALHRLTCGGYLIARWDRTAYAPDLRSVSAFLDRTEGR</sequence>
<name>A2SD68_METPP</name>
<dbReference type="Proteomes" id="UP000000366">
    <property type="component" value="Chromosome"/>
</dbReference>
<gene>
    <name evidence="1" type="ordered locus">Mpe_A0545</name>
</gene>
<accession>A2SD68</accession>